<dbReference type="AlphaFoldDB" id="A0A165TD12"/>
<keyword evidence="2" id="KW-1185">Reference proteome</keyword>
<protein>
    <submittedName>
        <fullName evidence="1">Uncharacterized protein</fullName>
    </submittedName>
</protein>
<sequence length="192" mass="21462">MQRTTLTTSYHRQTKFKLREQRICSVFHCQICVQRIQRVGRRVPTDHFASPGYRIRGHFNSVCQGSKGTLEAERISPNVLDEQHAVTVRVDSPGRLRRNLGADNLIGMIAQPVPSVMLTFPTLQLPASSVFVPQSPITVSKFITAAESSSNLVTTARKLVPSVQFCPDCAFVPPDSGFLRYSCDRQWLACKV</sequence>
<proteinExistence type="predicted"/>
<dbReference type="OrthoDB" id="2954746at2759"/>
<gene>
    <name evidence="1" type="ORF">DAEQUDRAFT_461514</name>
</gene>
<dbReference type="EMBL" id="KV429037">
    <property type="protein sequence ID" value="KZT73260.1"/>
    <property type="molecule type" value="Genomic_DNA"/>
</dbReference>
<organism evidence="1 2">
    <name type="scientific">Daedalea quercina L-15889</name>
    <dbReference type="NCBI Taxonomy" id="1314783"/>
    <lineage>
        <taxon>Eukaryota</taxon>
        <taxon>Fungi</taxon>
        <taxon>Dikarya</taxon>
        <taxon>Basidiomycota</taxon>
        <taxon>Agaricomycotina</taxon>
        <taxon>Agaricomycetes</taxon>
        <taxon>Polyporales</taxon>
        <taxon>Fomitopsis</taxon>
    </lineage>
</organism>
<evidence type="ECO:0000313" key="1">
    <source>
        <dbReference type="EMBL" id="KZT73260.1"/>
    </source>
</evidence>
<accession>A0A165TD12</accession>
<evidence type="ECO:0000313" key="2">
    <source>
        <dbReference type="Proteomes" id="UP000076727"/>
    </source>
</evidence>
<name>A0A165TD12_9APHY</name>
<reference evidence="1 2" key="1">
    <citation type="journal article" date="2016" name="Mol. Biol. Evol.">
        <title>Comparative Genomics of Early-Diverging Mushroom-Forming Fungi Provides Insights into the Origins of Lignocellulose Decay Capabilities.</title>
        <authorList>
            <person name="Nagy L.G."/>
            <person name="Riley R."/>
            <person name="Tritt A."/>
            <person name="Adam C."/>
            <person name="Daum C."/>
            <person name="Floudas D."/>
            <person name="Sun H."/>
            <person name="Yadav J.S."/>
            <person name="Pangilinan J."/>
            <person name="Larsson K.H."/>
            <person name="Matsuura K."/>
            <person name="Barry K."/>
            <person name="Labutti K."/>
            <person name="Kuo R."/>
            <person name="Ohm R.A."/>
            <person name="Bhattacharya S.S."/>
            <person name="Shirouzu T."/>
            <person name="Yoshinaga Y."/>
            <person name="Martin F.M."/>
            <person name="Grigoriev I.V."/>
            <person name="Hibbett D.S."/>
        </authorList>
    </citation>
    <scope>NUCLEOTIDE SEQUENCE [LARGE SCALE GENOMIC DNA]</scope>
    <source>
        <strain evidence="1 2">L-15889</strain>
    </source>
</reference>
<dbReference type="Proteomes" id="UP000076727">
    <property type="component" value="Unassembled WGS sequence"/>
</dbReference>